<dbReference type="RefSeq" id="XP_003285436.1">
    <property type="nucleotide sequence ID" value="XM_003285388.1"/>
</dbReference>
<evidence type="ECO:0000313" key="4">
    <source>
        <dbReference type="EMBL" id="EGC38035.1"/>
    </source>
</evidence>
<gene>
    <name evidence="4" type="ORF">DICPUDRAFT_93932</name>
</gene>
<dbReference type="Pfam" id="PF17751">
    <property type="entry name" value="SKICH"/>
    <property type="match status" value="1"/>
</dbReference>
<organism evidence="4 5">
    <name type="scientific">Dictyostelium purpureum</name>
    <name type="common">Slime mold</name>
    <dbReference type="NCBI Taxonomy" id="5786"/>
    <lineage>
        <taxon>Eukaryota</taxon>
        <taxon>Amoebozoa</taxon>
        <taxon>Evosea</taxon>
        <taxon>Eumycetozoa</taxon>
        <taxon>Dictyostelia</taxon>
        <taxon>Dictyosteliales</taxon>
        <taxon>Dictyosteliaceae</taxon>
        <taxon>Dictyostelium</taxon>
    </lineage>
</organism>
<reference evidence="5" key="1">
    <citation type="journal article" date="2011" name="Genome Biol.">
        <title>Comparative genomics of the social amoebae Dictyostelium discoideum and Dictyostelium purpureum.</title>
        <authorList>
            <consortium name="US DOE Joint Genome Institute (JGI-PGF)"/>
            <person name="Sucgang R."/>
            <person name="Kuo A."/>
            <person name="Tian X."/>
            <person name="Salerno W."/>
            <person name="Parikh A."/>
            <person name="Feasley C.L."/>
            <person name="Dalin E."/>
            <person name="Tu H."/>
            <person name="Huang E."/>
            <person name="Barry K."/>
            <person name="Lindquist E."/>
            <person name="Shapiro H."/>
            <person name="Bruce D."/>
            <person name="Schmutz J."/>
            <person name="Salamov A."/>
            <person name="Fey P."/>
            <person name="Gaudet P."/>
            <person name="Anjard C."/>
            <person name="Babu M.M."/>
            <person name="Basu S."/>
            <person name="Bushmanova Y."/>
            <person name="van der Wel H."/>
            <person name="Katoh-Kurasawa M."/>
            <person name="Dinh C."/>
            <person name="Coutinho P.M."/>
            <person name="Saito T."/>
            <person name="Elias M."/>
            <person name="Schaap P."/>
            <person name="Kay R.R."/>
            <person name="Henrissat B."/>
            <person name="Eichinger L."/>
            <person name="Rivero F."/>
            <person name="Putnam N.H."/>
            <person name="West C.M."/>
            <person name="Loomis W.F."/>
            <person name="Chisholm R.L."/>
            <person name="Shaulsky G."/>
            <person name="Strassmann J.E."/>
            <person name="Queller D.C."/>
            <person name="Kuspa A."/>
            <person name="Grigoriev I.V."/>
        </authorList>
    </citation>
    <scope>NUCLEOTIDE SEQUENCE [LARGE SCALE GENOMIC DNA]</scope>
    <source>
        <strain evidence="5">QSDP1</strain>
    </source>
</reference>
<dbReference type="OMA" id="HYEARIF"/>
<accession>F0ZDF6</accession>
<evidence type="ECO:0000256" key="2">
    <source>
        <dbReference type="SAM" id="MobiDB-lite"/>
    </source>
</evidence>
<evidence type="ECO:0000313" key="5">
    <source>
        <dbReference type="Proteomes" id="UP000001064"/>
    </source>
</evidence>
<dbReference type="eggNOG" id="ENOG502RBEG">
    <property type="taxonomic scope" value="Eukaryota"/>
</dbReference>
<protein>
    <recommendedName>
        <fullName evidence="3">SKICH domain-containing protein</fullName>
    </recommendedName>
</protein>
<keyword evidence="5" id="KW-1185">Reference proteome</keyword>
<evidence type="ECO:0000256" key="1">
    <source>
        <dbReference type="SAM" id="Coils"/>
    </source>
</evidence>
<name>F0ZDF6_DICPU</name>
<dbReference type="AlphaFoldDB" id="F0ZDF6"/>
<feature type="domain" description="SKICH" evidence="3">
    <location>
        <begin position="668"/>
        <end position="710"/>
    </location>
</feature>
<dbReference type="InParanoid" id="F0ZDF6"/>
<keyword evidence="1" id="KW-0175">Coiled coil</keyword>
<feature type="region of interest" description="Disordered" evidence="2">
    <location>
        <begin position="49"/>
        <end position="100"/>
    </location>
</feature>
<dbReference type="STRING" id="5786.F0ZDF6"/>
<evidence type="ECO:0000259" key="3">
    <source>
        <dbReference type="Pfam" id="PF17751"/>
    </source>
</evidence>
<proteinExistence type="predicted"/>
<dbReference type="OrthoDB" id="20939at2759"/>
<feature type="coiled-coil region" evidence="1">
    <location>
        <begin position="348"/>
        <end position="439"/>
    </location>
</feature>
<dbReference type="EMBL" id="GL870985">
    <property type="protein sequence ID" value="EGC38035.1"/>
    <property type="molecule type" value="Genomic_DNA"/>
</dbReference>
<dbReference type="Proteomes" id="UP000001064">
    <property type="component" value="Unassembled WGS sequence"/>
</dbReference>
<dbReference type="Gene3D" id="2.60.40.2840">
    <property type="match status" value="1"/>
</dbReference>
<feature type="coiled-coil region" evidence="1">
    <location>
        <begin position="153"/>
        <end position="315"/>
    </location>
</feature>
<dbReference type="KEGG" id="dpp:DICPUDRAFT_93932"/>
<dbReference type="InterPro" id="IPR041611">
    <property type="entry name" value="SKICH"/>
</dbReference>
<dbReference type="FunCoup" id="F0ZDF6">
    <property type="interactions" value="229"/>
</dbReference>
<dbReference type="VEuPathDB" id="AmoebaDB:DICPUDRAFT_93932"/>
<dbReference type="GeneID" id="10502880"/>
<feature type="compositionally biased region" description="Pro residues" evidence="2">
    <location>
        <begin position="70"/>
        <end position="98"/>
    </location>
</feature>
<sequence>MSNVNNSTDLDIEEKINSLVEAFSHSREVILEILKKNNYAIDQTALDLSEIPLPPPTKPTVVNTHQIQPPQQPQQPPQQPQYPGQQPPPYPGTRPIQPPIESDERNILMKDLASIIGNQPLDQSTIFNIYQASNKSIDRTIEHIKEMTIDPEQEQEKKALQQYEQLKKKKLEEEALKKIENEKRLASEYERKRLLVEAQKKAQELAMRKKLEEESKIREAVVQQEDLRRQEIIAKENYLRKEIEIKELEQQKALRQEIAKQEALKHELSKQELLRQELVKQESLRKELVKQEQLRQELARKQQEQEILLEQQKKQILSELEKKSIENQMFIEHTEILKQKELESLHLIENQKKEILESQKLIELFKQKELESQNQNKELMDNHAREIENLKKKLAEEESKHNQNLEKKSIEEIQKIEIETALKNQILDLEHQITELEKVQRPRIVQLEEELKKKHSEIHTIIVSNQVLLVAGIEENSPDCISVNWNLENKYEENSVYWIGIFPTHQPKHDRYQSFRHITGKEGLVSFPNIIPGHYEARIFKDKYTLIHTSQSVQIGPTVHIKAHVLGDQIDITYSVGGGLEGINSRDWIGIYSLGFRNKKYIDSVYASANGASTFKSPRIPGAYEIRYFLYPTKYNEQAILSFTIEDNDSIQITQDTQAPCNGNLVFSPDQEFKVDYVVNTVPPSSSDWVGIFSVGETQNKNYINSKYTNGTGSGELSFRAPLINGEYEARFFSYSKGKYITHKTSNKFIVNL</sequence>